<dbReference type="PRINTS" id="PR00320">
    <property type="entry name" value="GPROTEINBRPT"/>
</dbReference>
<dbReference type="PROSITE" id="PS50294">
    <property type="entry name" value="WD_REPEATS_REGION"/>
    <property type="match status" value="9"/>
</dbReference>
<feature type="repeat" description="WD" evidence="3">
    <location>
        <begin position="789"/>
        <end position="830"/>
    </location>
</feature>
<sequence length="1246" mass="137483">MNQQQSRSKRGVILTTLGWQRLQEAQRNWENEKNFGVAYTIEALSDRTGLDPSTVSKVTDREAGVDRRTLERFFRAFDLELHKSDYAKPEVVSVKQQEIITCSNQNWGEAPDVSVFYGRTQELRQLEKWIISDRCRLITLIGLGGIGKTTLSVKLAQKLRKQFDYVIWQSLLNAPPLLEMLATLVQFLSNGEETDLSKNIPYRINRLLEYLRSSRCLVVIDNAESIFQGGNYAGLYREDYEGYGELFRQIGEVNHQSCLLLTSREKPQELAAIESSQGLVRSLQITGLTISEIQEIFRGKGVTGGTDADWEKLIINYAGNPLYFKIIATTVLDLFNGNISEFISQDPGVFGNIRLLMEQHFQRLTELEQSLIYWLAINREPVGITELKDDILDSSTTSKLLETIESLLRRSLIEKATPALITKHGNCFTLQPVVMEYVTMKFIDRVCQELVKRTDFSRDLENLSPNLSPARREALNSPPSLVGKGAGGLGSASSFPHDVKSQVKGEVSLFKSFALIKATSPDYVKDSQIRLILKPIINNLCLLLGKSNQITAQLTNILNQFRGQSPYITGYMAGNTINLLGQLSAKISNQDFSHLTIWQADLQNYILNHVNFENSNFAKSVFTETFGIIFGLAFSPDDALLATGSIDGEISLWRWRENQQLLNFQGHSNIVMSLAFSPDGQKLASTSVDRTVKLWDVATGQCLLTLPSNYGVIIGNIIFSRDGKKLFTCTEKQILFWDIETGNCVLAIEHSNRITSIAYEPQRHILASGCLDGTVNIWDVNTGKCLKTVQGESGAVLSIAFTSDSKLLASSVKAKIISIWDVNTSKPIQTLQEHSSYISLVAFSRDGQTLASSGSGNRTVNIWDIKTGRYLQTLAGHISAINSLTFSNFGNLVTGSVDRTVKLWDVVNGKCLKTWRGRTDFVNSVGFSSNGEIIVSGSQHTIALWNVTTGECIQAFYDYQDWLNCAALSPNRQILACGNIGNVNSIIRLWQVNQLGNFSQVPDKILQGHTDSIWSIAFSPDSKILASGSSDSTVKLWDCETGQCLFTFVGHTGAVLSVAFSPDGRTIASCSGHSTIKLWDLETGECYQNIKEPAGYIIAFSPNGHLLASANTMGIVKLWDIKTGECCTTFGRHGQAVISIAFSADGETLASGSKDGTVKLWDMKNGECIKTFLADIGSVWSLAFSPNGLLACGGNAETIKLYDPSTDNCLKTLKSDRPYEGINIKGVTGLTTAMIANLKALGAISL</sequence>
<dbReference type="AlphaFoldDB" id="A0A7D7LHW2"/>
<feature type="repeat" description="WD" evidence="3">
    <location>
        <begin position="1048"/>
        <end position="1089"/>
    </location>
</feature>
<evidence type="ECO:0000256" key="1">
    <source>
        <dbReference type="ARBA" id="ARBA00022574"/>
    </source>
</evidence>
<protein>
    <submittedName>
        <fullName evidence="6">Uncharacterized protein</fullName>
    </submittedName>
</protein>
<dbReference type="InterPro" id="IPR027417">
    <property type="entry name" value="P-loop_NTPase"/>
</dbReference>
<evidence type="ECO:0000313" key="6">
    <source>
        <dbReference type="EMBL" id="QMS90829.1"/>
    </source>
</evidence>
<dbReference type="KEGG" id="ned:HUN01_25820"/>
<dbReference type="InterPro" id="IPR020472">
    <property type="entry name" value="WD40_PAC1"/>
</dbReference>
<dbReference type="PANTHER" id="PTHR19848:SF8">
    <property type="entry name" value="F-BOX AND WD REPEAT DOMAIN CONTAINING 7"/>
    <property type="match status" value="1"/>
</dbReference>
<dbReference type="EMBL" id="CP054698">
    <property type="protein sequence ID" value="QMS90829.1"/>
    <property type="molecule type" value="Genomic_DNA"/>
</dbReference>
<feature type="repeat" description="WD" evidence="3">
    <location>
        <begin position="747"/>
        <end position="788"/>
    </location>
</feature>
<dbReference type="Gene3D" id="3.40.50.300">
    <property type="entry name" value="P-loop containing nucleotide triphosphate hydrolases"/>
    <property type="match status" value="1"/>
</dbReference>
<dbReference type="PROSITE" id="PS00678">
    <property type="entry name" value="WD_REPEATS_1"/>
    <property type="match status" value="6"/>
</dbReference>
<gene>
    <name evidence="6" type="ORF">HUN01_25820</name>
</gene>
<dbReference type="InterPro" id="IPR024977">
    <property type="entry name" value="Apc4-like_WD40_dom"/>
</dbReference>
<reference evidence="7" key="1">
    <citation type="submission" date="2020-06" db="EMBL/GenBank/DDBJ databases">
        <title>Nostoc edaphicum CCNP1411 genome.</title>
        <authorList>
            <person name="Fidor A."/>
            <person name="Grabski M."/>
            <person name="Gawor J."/>
            <person name="Gromadka R."/>
            <person name="Wegrzyn G."/>
            <person name="Mazur-Marzec H."/>
        </authorList>
    </citation>
    <scope>NUCLEOTIDE SEQUENCE [LARGE SCALE GENOMIC DNA]</scope>
    <source>
        <strain evidence="7">CCNP1411</strain>
    </source>
</reference>
<evidence type="ECO:0000259" key="4">
    <source>
        <dbReference type="Pfam" id="PF00931"/>
    </source>
</evidence>
<dbReference type="Proteomes" id="UP000514713">
    <property type="component" value="Chromosome"/>
</dbReference>
<dbReference type="PROSITE" id="PS50082">
    <property type="entry name" value="WD_REPEATS_2"/>
    <property type="match status" value="11"/>
</dbReference>
<evidence type="ECO:0000259" key="5">
    <source>
        <dbReference type="Pfam" id="PF12894"/>
    </source>
</evidence>
<dbReference type="CDD" id="cd00200">
    <property type="entry name" value="WD40"/>
    <property type="match status" value="3"/>
</dbReference>
<dbReference type="SUPFAM" id="SSF50978">
    <property type="entry name" value="WD40 repeat-like"/>
    <property type="match status" value="2"/>
</dbReference>
<evidence type="ECO:0000313" key="7">
    <source>
        <dbReference type="Proteomes" id="UP000514713"/>
    </source>
</evidence>
<feature type="domain" description="NB-ARC" evidence="4">
    <location>
        <begin position="120"/>
        <end position="222"/>
    </location>
</feature>
<accession>A0A7D7LHW2</accession>
<feature type="repeat" description="WD" evidence="3">
    <location>
        <begin position="1006"/>
        <end position="1047"/>
    </location>
</feature>
<dbReference type="InterPro" id="IPR015943">
    <property type="entry name" value="WD40/YVTN_repeat-like_dom_sf"/>
</dbReference>
<feature type="repeat" description="WD" evidence="3">
    <location>
        <begin position="915"/>
        <end position="955"/>
    </location>
</feature>
<evidence type="ECO:0000256" key="3">
    <source>
        <dbReference type="PROSITE-ProRule" id="PRU00221"/>
    </source>
</evidence>
<keyword evidence="7" id="KW-1185">Reference proteome</keyword>
<feature type="repeat" description="WD" evidence="3">
    <location>
        <begin position="1098"/>
        <end position="1129"/>
    </location>
</feature>
<dbReference type="Pfam" id="PF00931">
    <property type="entry name" value="NB-ARC"/>
    <property type="match status" value="1"/>
</dbReference>
<dbReference type="Gene3D" id="2.130.10.10">
    <property type="entry name" value="YVTN repeat-like/Quinoprotein amine dehydrogenase"/>
    <property type="match status" value="5"/>
</dbReference>
<feature type="repeat" description="WD" evidence="3">
    <location>
        <begin position="664"/>
        <end position="705"/>
    </location>
</feature>
<name>A0A7D7LHW2_9NOSO</name>
<dbReference type="PRINTS" id="PR00364">
    <property type="entry name" value="DISEASERSIST"/>
</dbReference>
<dbReference type="SMART" id="SM00320">
    <property type="entry name" value="WD40"/>
    <property type="match status" value="14"/>
</dbReference>
<feature type="repeat" description="WD" evidence="3">
    <location>
        <begin position="629"/>
        <end position="663"/>
    </location>
</feature>
<dbReference type="RefSeq" id="WP_181928562.1">
    <property type="nucleotide sequence ID" value="NZ_CP054698.1"/>
</dbReference>
<organism evidence="6 7">
    <name type="scientific">Nostoc edaphicum CCNP1411</name>
    <dbReference type="NCBI Taxonomy" id="1472755"/>
    <lineage>
        <taxon>Bacteria</taxon>
        <taxon>Bacillati</taxon>
        <taxon>Cyanobacteriota</taxon>
        <taxon>Cyanophyceae</taxon>
        <taxon>Nostocales</taxon>
        <taxon>Nostocaceae</taxon>
        <taxon>Nostoc</taxon>
    </lineage>
</organism>
<keyword evidence="2" id="KW-0677">Repeat</keyword>
<feature type="repeat" description="WD" evidence="3">
    <location>
        <begin position="1130"/>
        <end position="1171"/>
    </location>
</feature>
<proteinExistence type="predicted"/>
<feature type="repeat" description="WD" evidence="3">
    <location>
        <begin position="831"/>
        <end position="873"/>
    </location>
</feature>
<dbReference type="GO" id="GO:0043531">
    <property type="term" value="F:ADP binding"/>
    <property type="evidence" value="ECO:0007669"/>
    <property type="project" value="InterPro"/>
</dbReference>
<evidence type="ECO:0000256" key="2">
    <source>
        <dbReference type="ARBA" id="ARBA00022737"/>
    </source>
</evidence>
<feature type="domain" description="Anaphase-promoting complex subunit 4-like WD40" evidence="5">
    <location>
        <begin position="748"/>
        <end position="801"/>
    </location>
</feature>
<dbReference type="InterPro" id="IPR036322">
    <property type="entry name" value="WD40_repeat_dom_sf"/>
</dbReference>
<feature type="repeat" description="WD" evidence="3">
    <location>
        <begin position="874"/>
        <end position="914"/>
    </location>
</feature>
<dbReference type="SUPFAM" id="SSF52540">
    <property type="entry name" value="P-loop containing nucleoside triphosphate hydrolases"/>
    <property type="match status" value="1"/>
</dbReference>
<dbReference type="Pfam" id="PF12894">
    <property type="entry name" value="ANAPC4_WD40"/>
    <property type="match status" value="1"/>
</dbReference>
<dbReference type="InterPro" id="IPR002182">
    <property type="entry name" value="NB-ARC"/>
</dbReference>
<dbReference type="PANTHER" id="PTHR19848">
    <property type="entry name" value="WD40 REPEAT PROTEIN"/>
    <property type="match status" value="1"/>
</dbReference>
<dbReference type="InterPro" id="IPR001680">
    <property type="entry name" value="WD40_rpt"/>
</dbReference>
<dbReference type="Pfam" id="PF00400">
    <property type="entry name" value="WD40"/>
    <property type="match status" value="10"/>
</dbReference>
<dbReference type="InterPro" id="IPR019775">
    <property type="entry name" value="WD40_repeat_CS"/>
</dbReference>
<keyword evidence="1 3" id="KW-0853">WD repeat</keyword>